<reference evidence="1 2" key="1">
    <citation type="submission" date="2019-11" db="EMBL/GenBank/DDBJ databases">
        <title>Description of Pedobacter sp. LMG 31462T.</title>
        <authorList>
            <person name="Carlier A."/>
            <person name="Qi S."/>
            <person name="Vandamme P."/>
        </authorList>
    </citation>
    <scope>NUCLEOTIDE SEQUENCE [LARGE SCALE GENOMIC DNA]</scope>
    <source>
        <strain evidence="1 2">LMG 31462</strain>
    </source>
</reference>
<keyword evidence="2" id="KW-1185">Reference proteome</keyword>
<dbReference type="RefSeq" id="WP_182961516.1">
    <property type="nucleotide sequence ID" value="NZ_WNXC01000010.1"/>
</dbReference>
<comment type="caution">
    <text evidence="1">The sequence shown here is derived from an EMBL/GenBank/DDBJ whole genome shotgun (WGS) entry which is preliminary data.</text>
</comment>
<evidence type="ECO:0000313" key="2">
    <source>
        <dbReference type="Proteomes" id="UP000636110"/>
    </source>
</evidence>
<protein>
    <submittedName>
        <fullName evidence="1">Uncharacterized protein</fullName>
    </submittedName>
</protein>
<dbReference type="Proteomes" id="UP000636110">
    <property type="component" value="Unassembled WGS sequence"/>
</dbReference>
<sequence length="120" mass="13697">MKKKVNKHNKSIFEIPLSEAKELTTAWAEQKHLIKAFLVDADELSDMISEKKAKYVRMYFGWDKEMEVGREVRMIMVPVDINGKDMILLDGESSTETNAANNIFDFTMPCPPTCSPDPIL</sequence>
<name>A0ABR6F2W0_9SPHI</name>
<gene>
    <name evidence="1" type="ORF">GM920_21835</name>
</gene>
<accession>A0ABR6F2W0</accession>
<organism evidence="1 2">
    <name type="scientific">Pedobacter gandavensis</name>
    <dbReference type="NCBI Taxonomy" id="2679963"/>
    <lineage>
        <taxon>Bacteria</taxon>
        <taxon>Pseudomonadati</taxon>
        <taxon>Bacteroidota</taxon>
        <taxon>Sphingobacteriia</taxon>
        <taxon>Sphingobacteriales</taxon>
        <taxon>Sphingobacteriaceae</taxon>
        <taxon>Pedobacter</taxon>
    </lineage>
</organism>
<proteinExistence type="predicted"/>
<evidence type="ECO:0000313" key="1">
    <source>
        <dbReference type="EMBL" id="MBB2151557.1"/>
    </source>
</evidence>
<dbReference type="EMBL" id="WNXC01000010">
    <property type="protein sequence ID" value="MBB2151557.1"/>
    <property type="molecule type" value="Genomic_DNA"/>
</dbReference>